<dbReference type="SUPFAM" id="SSF47413">
    <property type="entry name" value="lambda repressor-like DNA-binding domains"/>
    <property type="match status" value="1"/>
</dbReference>
<dbReference type="Gene3D" id="3.40.50.2300">
    <property type="match status" value="2"/>
</dbReference>
<dbReference type="PROSITE" id="PS00356">
    <property type="entry name" value="HTH_LACI_1"/>
    <property type="match status" value="1"/>
</dbReference>
<dbReference type="Pfam" id="PF00356">
    <property type="entry name" value="LacI"/>
    <property type="match status" value="1"/>
</dbReference>
<dbReference type="Proteomes" id="UP000229095">
    <property type="component" value="Unassembled WGS sequence"/>
</dbReference>
<keyword evidence="3" id="KW-0804">Transcription</keyword>
<dbReference type="PROSITE" id="PS50932">
    <property type="entry name" value="HTH_LACI_2"/>
    <property type="match status" value="1"/>
</dbReference>
<dbReference type="InterPro" id="IPR000843">
    <property type="entry name" value="HTH_LacI"/>
</dbReference>
<evidence type="ECO:0000256" key="1">
    <source>
        <dbReference type="ARBA" id="ARBA00023015"/>
    </source>
</evidence>
<name>A0A2M9H6H0_9BIFI</name>
<reference evidence="5 6" key="1">
    <citation type="submission" date="2017-10" db="EMBL/GenBank/DDBJ databases">
        <title>Draft genome sequences of strains TRE 1, TRE 9, TRE H and TRI 7, isolated from tamarins, belonging to four potential novel Bifidobacterium species.</title>
        <authorList>
            <person name="Mattarelli P."/>
            <person name="Modesto M."/>
            <person name="Puglisi E."/>
            <person name="Morelli L."/>
            <person name="Spezio C."/>
            <person name="Bonetti A."/>
            <person name="Sandri C."/>
        </authorList>
    </citation>
    <scope>NUCLEOTIDE SEQUENCE [LARGE SCALE GENOMIC DNA]</scope>
    <source>
        <strain evidence="6">TRE1</strain>
    </source>
</reference>
<evidence type="ECO:0000256" key="3">
    <source>
        <dbReference type="ARBA" id="ARBA00023163"/>
    </source>
</evidence>
<dbReference type="EMBL" id="PEBI01000005">
    <property type="protein sequence ID" value="PJM72413.1"/>
    <property type="molecule type" value="Genomic_DNA"/>
</dbReference>
<evidence type="ECO:0000256" key="2">
    <source>
        <dbReference type="ARBA" id="ARBA00023125"/>
    </source>
</evidence>
<dbReference type="InterPro" id="IPR028082">
    <property type="entry name" value="Peripla_BP_I"/>
</dbReference>
<accession>A0A2M9H6H0</accession>
<dbReference type="GO" id="GO:0000976">
    <property type="term" value="F:transcription cis-regulatory region binding"/>
    <property type="evidence" value="ECO:0007669"/>
    <property type="project" value="TreeGrafter"/>
</dbReference>
<dbReference type="GO" id="GO:0003700">
    <property type="term" value="F:DNA-binding transcription factor activity"/>
    <property type="evidence" value="ECO:0007669"/>
    <property type="project" value="TreeGrafter"/>
</dbReference>
<evidence type="ECO:0000259" key="4">
    <source>
        <dbReference type="PROSITE" id="PS50932"/>
    </source>
</evidence>
<dbReference type="InterPro" id="IPR046335">
    <property type="entry name" value="LacI/GalR-like_sensor"/>
</dbReference>
<dbReference type="InterPro" id="IPR010982">
    <property type="entry name" value="Lambda_DNA-bd_dom_sf"/>
</dbReference>
<dbReference type="SUPFAM" id="SSF53822">
    <property type="entry name" value="Periplasmic binding protein-like I"/>
    <property type="match status" value="1"/>
</dbReference>
<dbReference type="Gene3D" id="1.10.260.40">
    <property type="entry name" value="lambda repressor-like DNA-binding domains"/>
    <property type="match status" value="1"/>
</dbReference>
<sequence length="431" mass="47545">MVPRRRRTACANIARRVRGARENGQTLGIFPLFAYCPMLAVKRTVVAQVLRREGPMRRRYDVDWRARHVDGSIPDAYAWCAGLERAMKENGVASLKDVAAAAGVSESTVSRALRGTGRVSEKTRARVQEVADRLHFTLSRSASSLASGKTMRVTMVFTDSLNTWFNSAAMQGAYEVLADAGYDLVPLIVRTQADLRRFFEQLPGNRNADGMIVVSIMLDQQQVGILEDLTIPSVGLDARAIGGYSATVRVDDMNAMRQAVQLLNSLGHKRIGFVEMPDNPDFQFSAKLRSGAFLDVARSMGYGEDELSLFEGRDFGKFHSFQDAVSEAANRIISKRDRPTAVCVETDDFAIALMYAVRKVGLRVPEDLAVIGFDDNALSSMAELTTLHQDPQLMGRMAAEKLVTLMRGETLADPHSMLQASLILRSTATRM</sequence>
<evidence type="ECO:0000313" key="5">
    <source>
        <dbReference type="EMBL" id="PJM72413.1"/>
    </source>
</evidence>
<dbReference type="PANTHER" id="PTHR30146:SF153">
    <property type="entry name" value="LACTOSE OPERON REPRESSOR"/>
    <property type="match status" value="1"/>
</dbReference>
<dbReference type="PANTHER" id="PTHR30146">
    <property type="entry name" value="LACI-RELATED TRANSCRIPTIONAL REPRESSOR"/>
    <property type="match status" value="1"/>
</dbReference>
<organism evidence="5 6">
    <name type="scientific">Bifidobacterium primatium</name>
    <dbReference type="NCBI Taxonomy" id="2045438"/>
    <lineage>
        <taxon>Bacteria</taxon>
        <taxon>Bacillati</taxon>
        <taxon>Actinomycetota</taxon>
        <taxon>Actinomycetes</taxon>
        <taxon>Bifidobacteriales</taxon>
        <taxon>Bifidobacteriaceae</taxon>
        <taxon>Bifidobacterium</taxon>
    </lineage>
</organism>
<comment type="caution">
    <text evidence="5">The sequence shown here is derived from an EMBL/GenBank/DDBJ whole genome shotgun (WGS) entry which is preliminary data.</text>
</comment>
<dbReference type="CDD" id="cd06267">
    <property type="entry name" value="PBP1_LacI_sugar_binding-like"/>
    <property type="match status" value="1"/>
</dbReference>
<evidence type="ECO:0000313" key="6">
    <source>
        <dbReference type="Proteomes" id="UP000229095"/>
    </source>
</evidence>
<dbReference type="OrthoDB" id="3510266at2"/>
<keyword evidence="6" id="KW-1185">Reference proteome</keyword>
<keyword evidence="1" id="KW-0805">Transcription regulation</keyword>
<protein>
    <submittedName>
        <fullName evidence="5">LacI family transcriptional regulator</fullName>
    </submittedName>
</protein>
<gene>
    <name evidence="5" type="ORF">CS006_09775</name>
</gene>
<keyword evidence="2" id="KW-0238">DNA-binding</keyword>
<dbReference type="CDD" id="cd01392">
    <property type="entry name" value="HTH_LacI"/>
    <property type="match status" value="1"/>
</dbReference>
<dbReference type="AlphaFoldDB" id="A0A2M9H6H0"/>
<dbReference type="Pfam" id="PF13377">
    <property type="entry name" value="Peripla_BP_3"/>
    <property type="match status" value="1"/>
</dbReference>
<dbReference type="SMART" id="SM00354">
    <property type="entry name" value="HTH_LACI"/>
    <property type="match status" value="1"/>
</dbReference>
<proteinExistence type="predicted"/>
<feature type="domain" description="HTH lacI-type" evidence="4">
    <location>
        <begin position="93"/>
        <end position="147"/>
    </location>
</feature>